<dbReference type="EMBL" id="CAJNOR010002848">
    <property type="protein sequence ID" value="CAF1348152.1"/>
    <property type="molecule type" value="Genomic_DNA"/>
</dbReference>
<dbReference type="CDD" id="cd02440">
    <property type="entry name" value="AdoMet_MTases"/>
    <property type="match status" value="1"/>
</dbReference>
<dbReference type="AlphaFoldDB" id="A0A815H9V7"/>
<evidence type="ECO:0000313" key="3">
    <source>
        <dbReference type="EMBL" id="CAF1348152.1"/>
    </source>
</evidence>
<dbReference type="Proteomes" id="UP000663852">
    <property type="component" value="Unassembled WGS sequence"/>
</dbReference>
<dbReference type="PANTHER" id="PTHR45277">
    <property type="entry name" value="EXPRESSED PROTEIN"/>
    <property type="match status" value="1"/>
</dbReference>
<evidence type="ECO:0000259" key="1">
    <source>
        <dbReference type="Pfam" id="PF08241"/>
    </source>
</evidence>
<protein>
    <recommendedName>
        <fullName evidence="1">Methyltransferase type 11 domain-containing protein</fullName>
    </recommendedName>
</protein>
<dbReference type="Gene3D" id="3.40.50.150">
    <property type="entry name" value="Vaccinia Virus protein VP39"/>
    <property type="match status" value="1"/>
</dbReference>
<comment type="caution">
    <text evidence="3">The sequence shown here is derived from an EMBL/GenBank/DDBJ whole genome shotgun (WGS) entry which is preliminary data.</text>
</comment>
<dbReference type="GO" id="GO:0008757">
    <property type="term" value="F:S-adenosylmethionine-dependent methyltransferase activity"/>
    <property type="evidence" value="ECO:0007669"/>
    <property type="project" value="InterPro"/>
</dbReference>
<reference evidence="3" key="1">
    <citation type="submission" date="2021-02" db="EMBL/GenBank/DDBJ databases">
        <authorList>
            <person name="Nowell W R."/>
        </authorList>
    </citation>
    <scope>NUCLEOTIDE SEQUENCE</scope>
</reference>
<accession>A0A815H9V7</accession>
<dbReference type="PANTHER" id="PTHR45277:SF1">
    <property type="entry name" value="EXPRESSED PROTEIN"/>
    <property type="match status" value="1"/>
</dbReference>
<feature type="domain" description="Methyltransferase type 11" evidence="1">
    <location>
        <begin position="80"/>
        <end position="197"/>
    </location>
</feature>
<keyword evidence="4" id="KW-1185">Reference proteome</keyword>
<dbReference type="OrthoDB" id="10017101at2759"/>
<proteinExistence type="predicted"/>
<organism evidence="3 4">
    <name type="scientific">Adineta ricciae</name>
    <name type="common">Rotifer</name>
    <dbReference type="NCBI Taxonomy" id="249248"/>
    <lineage>
        <taxon>Eukaryota</taxon>
        <taxon>Metazoa</taxon>
        <taxon>Spiralia</taxon>
        <taxon>Gnathifera</taxon>
        <taxon>Rotifera</taxon>
        <taxon>Eurotatoria</taxon>
        <taxon>Bdelloidea</taxon>
        <taxon>Adinetida</taxon>
        <taxon>Adinetidae</taxon>
        <taxon>Adineta</taxon>
    </lineage>
</organism>
<sequence length="245" mass="27205">MSLYRVSSISLDHVEVFRQQSDPPTIPSSPSYGIDAPLGLIASSFTAPLYLYATLSGKFQVWEALLRDLVKEIDLHEPCLDCGCGRGMVLLILARLKKEIGTKTNQPISPAYGIDIFNSFDQTSNSPLSTCRNLASANLLDYVVLNTGSFLDLPFKDNSFTLVTSSLAIHNVSNTNEKQRAIRECARVTKPAGWLLIVDLKGNVSLYENTLKELQWNSIERTWAGMKMMFGVWPCEVLKAQKPLS</sequence>
<name>A0A815H9V7_ADIRI</name>
<dbReference type="InterPro" id="IPR029063">
    <property type="entry name" value="SAM-dependent_MTases_sf"/>
</dbReference>
<dbReference type="SUPFAM" id="SSF53335">
    <property type="entry name" value="S-adenosyl-L-methionine-dependent methyltransferases"/>
    <property type="match status" value="1"/>
</dbReference>
<gene>
    <name evidence="2" type="ORF">EDS130_LOCUS25006</name>
    <name evidence="3" type="ORF">XAT740_LOCUS31334</name>
</gene>
<dbReference type="Proteomes" id="UP000663828">
    <property type="component" value="Unassembled WGS sequence"/>
</dbReference>
<dbReference type="Pfam" id="PF08241">
    <property type="entry name" value="Methyltransf_11"/>
    <property type="match status" value="1"/>
</dbReference>
<evidence type="ECO:0000313" key="4">
    <source>
        <dbReference type="Proteomes" id="UP000663828"/>
    </source>
</evidence>
<dbReference type="InterPro" id="IPR013216">
    <property type="entry name" value="Methyltransf_11"/>
</dbReference>
<dbReference type="EMBL" id="CAJNOJ010000145">
    <property type="protein sequence ID" value="CAF1194589.1"/>
    <property type="molecule type" value="Genomic_DNA"/>
</dbReference>
<evidence type="ECO:0000313" key="2">
    <source>
        <dbReference type="EMBL" id="CAF1194589.1"/>
    </source>
</evidence>